<dbReference type="AlphaFoldDB" id="A0A1J5QAM8"/>
<sequence length="202" mass="23468">MDGDGTELEKAWAAYNRQDYLTARLIWEALAYRGDVIARYNLGVMYRIGLGVPQDHELAAHWDRKAGGDTHRAQPGLVPFGPPSVDHINRLFEHYKISPESEEEVVTKWEGKWRYKKDPHPRDEVHIRSARLWWEQRFEMGRASFDPNEASADNIQRGLAALGVPQARWWESVIKMEQGAREEGRKDLLKAIAVWRLRQQLL</sequence>
<reference evidence="1" key="1">
    <citation type="submission" date="2016-10" db="EMBL/GenBank/DDBJ databases">
        <title>Sequence of Gallionella enrichment culture.</title>
        <authorList>
            <person name="Poehlein A."/>
            <person name="Muehling M."/>
            <person name="Daniel R."/>
        </authorList>
    </citation>
    <scope>NUCLEOTIDE SEQUENCE</scope>
</reference>
<dbReference type="EMBL" id="MLJW01002467">
    <property type="protein sequence ID" value="OIQ74555.1"/>
    <property type="molecule type" value="Genomic_DNA"/>
</dbReference>
<organism evidence="1">
    <name type="scientific">mine drainage metagenome</name>
    <dbReference type="NCBI Taxonomy" id="410659"/>
    <lineage>
        <taxon>unclassified sequences</taxon>
        <taxon>metagenomes</taxon>
        <taxon>ecological metagenomes</taxon>
    </lineage>
</organism>
<dbReference type="InterPro" id="IPR006597">
    <property type="entry name" value="Sel1-like"/>
</dbReference>
<comment type="caution">
    <text evidence="1">The sequence shown here is derived from an EMBL/GenBank/DDBJ whole genome shotgun (WGS) entry which is preliminary data.</text>
</comment>
<dbReference type="Gene3D" id="1.25.40.10">
    <property type="entry name" value="Tetratricopeptide repeat domain"/>
    <property type="match status" value="1"/>
</dbReference>
<protein>
    <recommendedName>
        <fullName evidence="2">Sel1 repeat family protein</fullName>
    </recommendedName>
</protein>
<gene>
    <name evidence="1" type="ORF">GALL_437920</name>
</gene>
<evidence type="ECO:0000313" key="1">
    <source>
        <dbReference type="EMBL" id="OIQ74555.1"/>
    </source>
</evidence>
<dbReference type="SMART" id="SM00671">
    <property type="entry name" value="SEL1"/>
    <property type="match status" value="1"/>
</dbReference>
<proteinExistence type="predicted"/>
<evidence type="ECO:0008006" key="2">
    <source>
        <dbReference type="Google" id="ProtNLM"/>
    </source>
</evidence>
<dbReference type="InterPro" id="IPR011990">
    <property type="entry name" value="TPR-like_helical_dom_sf"/>
</dbReference>
<dbReference type="SUPFAM" id="SSF81901">
    <property type="entry name" value="HCP-like"/>
    <property type="match status" value="1"/>
</dbReference>
<accession>A0A1J5QAM8</accession>
<name>A0A1J5QAM8_9ZZZZ</name>